<dbReference type="EMBL" id="GGEC01078997">
    <property type="protein sequence ID" value="MBX59481.1"/>
    <property type="molecule type" value="Transcribed_RNA"/>
</dbReference>
<name>A0A2P2PXL7_RHIMU</name>
<evidence type="ECO:0000313" key="1">
    <source>
        <dbReference type="EMBL" id="MBX59481.1"/>
    </source>
</evidence>
<accession>A0A2P2PXL7</accession>
<dbReference type="AlphaFoldDB" id="A0A2P2PXL7"/>
<sequence length="47" mass="5533">MFFMVYIPCTLWQFDCVSVFGVCYLVQAEVVLFKRLLVSYPSLFLCI</sequence>
<proteinExistence type="predicted"/>
<organism evidence="1">
    <name type="scientific">Rhizophora mucronata</name>
    <name type="common">Asiatic mangrove</name>
    <dbReference type="NCBI Taxonomy" id="61149"/>
    <lineage>
        <taxon>Eukaryota</taxon>
        <taxon>Viridiplantae</taxon>
        <taxon>Streptophyta</taxon>
        <taxon>Embryophyta</taxon>
        <taxon>Tracheophyta</taxon>
        <taxon>Spermatophyta</taxon>
        <taxon>Magnoliopsida</taxon>
        <taxon>eudicotyledons</taxon>
        <taxon>Gunneridae</taxon>
        <taxon>Pentapetalae</taxon>
        <taxon>rosids</taxon>
        <taxon>fabids</taxon>
        <taxon>Malpighiales</taxon>
        <taxon>Rhizophoraceae</taxon>
        <taxon>Rhizophora</taxon>
    </lineage>
</organism>
<reference evidence="1" key="1">
    <citation type="submission" date="2018-02" db="EMBL/GenBank/DDBJ databases">
        <title>Rhizophora mucronata_Transcriptome.</title>
        <authorList>
            <person name="Meera S.P."/>
            <person name="Sreeshan A."/>
            <person name="Augustine A."/>
        </authorList>
    </citation>
    <scope>NUCLEOTIDE SEQUENCE</scope>
    <source>
        <tissue evidence="1">Leaf</tissue>
    </source>
</reference>
<protein>
    <submittedName>
        <fullName evidence="1">Uncharacterized protein</fullName>
    </submittedName>
</protein>